<name>A0AA40GI17_9HYME</name>
<sequence length="236" mass="26361">MSDKLQTTGIATTSHETAVSGSSKVNSFSDGKTNNKRFKLFSSCFGTGSKTESLEDVVNDNIKRRCDYVVEKLVVKRVPFVLFSTSENISEDKIQSLQSKNNSNGNVIPRSPTKLNTTYSGTLKIQSLLHHSDRFDSDTAPLRVSNKRLHFDKNISDKRNKIDTLSNNCRNKISESTNTTNGLYPDLREREEKAPKDPSLNMSKNKSLTFSEISLKGLNKNNTSLVQEAFSEKEGL</sequence>
<gene>
    <name evidence="1" type="ORF">K0M31_002631</name>
</gene>
<organism evidence="1 2">
    <name type="scientific">Melipona bicolor</name>
    <dbReference type="NCBI Taxonomy" id="60889"/>
    <lineage>
        <taxon>Eukaryota</taxon>
        <taxon>Metazoa</taxon>
        <taxon>Ecdysozoa</taxon>
        <taxon>Arthropoda</taxon>
        <taxon>Hexapoda</taxon>
        <taxon>Insecta</taxon>
        <taxon>Pterygota</taxon>
        <taxon>Neoptera</taxon>
        <taxon>Endopterygota</taxon>
        <taxon>Hymenoptera</taxon>
        <taxon>Apocrita</taxon>
        <taxon>Aculeata</taxon>
        <taxon>Apoidea</taxon>
        <taxon>Anthophila</taxon>
        <taxon>Apidae</taxon>
        <taxon>Melipona</taxon>
    </lineage>
</organism>
<reference evidence="1" key="1">
    <citation type="submission" date="2021-10" db="EMBL/GenBank/DDBJ databases">
        <title>Melipona bicolor Genome sequencing and assembly.</title>
        <authorList>
            <person name="Araujo N.S."/>
            <person name="Arias M.C."/>
        </authorList>
    </citation>
    <scope>NUCLEOTIDE SEQUENCE</scope>
    <source>
        <strain evidence="1">USP_2M_L1-L4_2017</strain>
        <tissue evidence="1">Whole body</tissue>
    </source>
</reference>
<protein>
    <submittedName>
        <fullName evidence="1">Uncharacterized protein</fullName>
    </submittedName>
</protein>
<evidence type="ECO:0000313" key="1">
    <source>
        <dbReference type="EMBL" id="KAK1138149.1"/>
    </source>
</evidence>
<dbReference type="Proteomes" id="UP001177670">
    <property type="component" value="Unassembled WGS sequence"/>
</dbReference>
<comment type="caution">
    <text evidence="1">The sequence shown here is derived from an EMBL/GenBank/DDBJ whole genome shotgun (WGS) entry which is preliminary data.</text>
</comment>
<proteinExistence type="predicted"/>
<dbReference type="EMBL" id="JAHYIQ010000001">
    <property type="protein sequence ID" value="KAK1138149.1"/>
    <property type="molecule type" value="Genomic_DNA"/>
</dbReference>
<dbReference type="AlphaFoldDB" id="A0AA40GI17"/>
<keyword evidence="2" id="KW-1185">Reference proteome</keyword>
<accession>A0AA40GI17</accession>
<evidence type="ECO:0000313" key="2">
    <source>
        <dbReference type="Proteomes" id="UP001177670"/>
    </source>
</evidence>